<organism evidence="5 6">
    <name type="scientific">Wandonia haliotis</name>
    <dbReference type="NCBI Taxonomy" id="574963"/>
    <lineage>
        <taxon>Bacteria</taxon>
        <taxon>Pseudomonadati</taxon>
        <taxon>Bacteroidota</taxon>
        <taxon>Flavobacteriia</taxon>
        <taxon>Flavobacteriales</taxon>
        <taxon>Crocinitomicaceae</taxon>
        <taxon>Wandonia</taxon>
    </lineage>
</organism>
<evidence type="ECO:0000256" key="3">
    <source>
        <dbReference type="ARBA" id="ARBA00023237"/>
    </source>
</evidence>
<dbReference type="InterPro" id="IPR036942">
    <property type="entry name" value="Beta-barrel_TonB_sf"/>
</dbReference>
<comment type="subcellular location">
    <subcellularLocation>
        <location evidence="1">Cell outer membrane</location>
    </subcellularLocation>
</comment>
<feature type="chain" id="PRO_5046176628" evidence="4">
    <location>
        <begin position="20"/>
        <end position="568"/>
    </location>
</feature>
<name>A0ABN1ML00_9FLAO</name>
<evidence type="ECO:0000313" key="6">
    <source>
        <dbReference type="Proteomes" id="UP001501126"/>
    </source>
</evidence>
<evidence type="ECO:0000256" key="2">
    <source>
        <dbReference type="ARBA" id="ARBA00023136"/>
    </source>
</evidence>
<accession>A0ABN1ML00</accession>
<dbReference type="EMBL" id="BAAAFH010000003">
    <property type="protein sequence ID" value="GAA0873917.1"/>
    <property type="molecule type" value="Genomic_DNA"/>
</dbReference>
<keyword evidence="4" id="KW-0732">Signal</keyword>
<dbReference type="SUPFAM" id="SSF56935">
    <property type="entry name" value="Porins"/>
    <property type="match status" value="1"/>
</dbReference>
<protein>
    <submittedName>
        <fullName evidence="5">TonB-dependent receptor</fullName>
    </submittedName>
</protein>
<dbReference type="Proteomes" id="UP001501126">
    <property type="component" value="Unassembled WGS sequence"/>
</dbReference>
<proteinExistence type="predicted"/>
<keyword evidence="2" id="KW-0472">Membrane</keyword>
<reference evidence="5 6" key="1">
    <citation type="journal article" date="2019" name="Int. J. Syst. Evol. Microbiol.">
        <title>The Global Catalogue of Microorganisms (GCM) 10K type strain sequencing project: providing services to taxonomists for standard genome sequencing and annotation.</title>
        <authorList>
            <consortium name="The Broad Institute Genomics Platform"/>
            <consortium name="The Broad Institute Genome Sequencing Center for Infectious Disease"/>
            <person name="Wu L."/>
            <person name="Ma J."/>
        </authorList>
    </citation>
    <scope>NUCLEOTIDE SEQUENCE [LARGE SCALE GENOMIC DNA]</scope>
    <source>
        <strain evidence="5 6">JCM 16083</strain>
    </source>
</reference>
<evidence type="ECO:0000256" key="1">
    <source>
        <dbReference type="ARBA" id="ARBA00004442"/>
    </source>
</evidence>
<comment type="caution">
    <text evidence="5">The sequence shown here is derived from an EMBL/GenBank/DDBJ whole genome shotgun (WGS) entry which is preliminary data.</text>
</comment>
<gene>
    <name evidence="5" type="ORF">GCM10009118_03250</name>
</gene>
<sequence length="568" mass="65646">MNKVKALLAVIVLTFSAAAQNEGGYTFVYEAEREIEPVFRIAEKPSVLDTVMPVPQVSYPLLSLKKEHSFELEKIDPARIKLVDKLPQLYHSYVKLGFGNYTMPLGEVFINSTRSRKFHWGISAKHHSSWGKIKGYAPSQFDRTRLDAYGKMIEKEYTITAKVNYFNQGHHFYGIRNEDVPGDSIRQRFNNTGVFGEYHSHKKDSANLNYKIGVEYNNYFDRKRADTLEKWKARENYLGIYSSFDYKLKTEVYAADFNVRYNNYKYGIEDSTLIGLDSGFVDNNVLVNIKPNITTIGKNGKWSVNVGVDLVLDAREKTKFIAVPLAKFQYSFFNDILIPYVGLNGGVRQNTFKRVSQENPFVSSNLELRNEYNALNLNGGIKGVLSKKVSFDVNLSFGKFTNKLLYVVDTVYSGGNRFTAVYDTMNITRIEGSISYQANEKLKIDLIGQYYSYMTRFYPYAWNLPELVIGLRGHYNLFDKFYVNLDLTMQGGRKAMEYALGEDIQEEELFYYRKLGFLADANLGIEYRYNKRISAFLQFNNFAAQQYQRWQNYPVQKFQVLGGVTFRF</sequence>
<keyword evidence="5" id="KW-0675">Receptor</keyword>
<keyword evidence="6" id="KW-1185">Reference proteome</keyword>
<evidence type="ECO:0000313" key="5">
    <source>
        <dbReference type="EMBL" id="GAA0873917.1"/>
    </source>
</evidence>
<dbReference type="Gene3D" id="2.40.170.20">
    <property type="entry name" value="TonB-dependent receptor, beta-barrel domain"/>
    <property type="match status" value="1"/>
</dbReference>
<feature type="signal peptide" evidence="4">
    <location>
        <begin position="1"/>
        <end position="19"/>
    </location>
</feature>
<evidence type="ECO:0000256" key="4">
    <source>
        <dbReference type="SAM" id="SignalP"/>
    </source>
</evidence>
<keyword evidence="3" id="KW-0998">Cell outer membrane</keyword>